<protein>
    <submittedName>
        <fullName evidence="3">Uncharacterized protein</fullName>
    </submittedName>
</protein>
<feature type="chain" id="PRO_5035251886" evidence="2">
    <location>
        <begin position="21"/>
        <end position="157"/>
    </location>
</feature>
<keyword evidence="2" id="KW-0732">Signal</keyword>
<sequence>MHVLAAALAAALALRGGVSAQPVRNSTLSPSLSPTVAQTFAPTLTMAPSITPTGTPVCEPQCEYDYHLTSERMNKKILARVYNFCWILGGMVVFSLGLSFLGHYIRHDRSHKMRVYYKKNGEDFEEDDDLDKLISEGLVEELSTKRLGTLATTAGSA</sequence>
<organism evidence="3 4">
    <name type="scientific">Pelagomonas calceolata</name>
    <dbReference type="NCBI Taxonomy" id="35677"/>
    <lineage>
        <taxon>Eukaryota</taxon>
        <taxon>Sar</taxon>
        <taxon>Stramenopiles</taxon>
        <taxon>Ochrophyta</taxon>
        <taxon>Pelagophyceae</taxon>
        <taxon>Pelagomonadales</taxon>
        <taxon>Pelagomonadaceae</taxon>
        <taxon>Pelagomonas</taxon>
    </lineage>
</organism>
<name>A0A8J2SM01_9STRA</name>
<keyword evidence="1" id="KW-0472">Membrane</keyword>
<evidence type="ECO:0000313" key="4">
    <source>
        <dbReference type="Proteomes" id="UP000789595"/>
    </source>
</evidence>
<evidence type="ECO:0000256" key="1">
    <source>
        <dbReference type="SAM" id="Phobius"/>
    </source>
</evidence>
<feature type="signal peptide" evidence="2">
    <location>
        <begin position="1"/>
        <end position="20"/>
    </location>
</feature>
<keyword evidence="1" id="KW-0812">Transmembrane</keyword>
<keyword evidence="1" id="KW-1133">Transmembrane helix</keyword>
<gene>
    <name evidence="3" type="ORF">PECAL_5P00820</name>
</gene>
<accession>A0A8J2SM01</accession>
<evidence type="ECO:0000313" key="3">
    <source>
        <dbReference type="EMBL" id="CAH0375553.1"/>
    </source>
</evidence>
<dbReference type="AlphaFoldDB" id="A0A8J2SM01"/>
<feature type="transmembrane region" description="Helical" evidence="1">
    <location>
        <begin position="81"/>
        <end position="105"/>
    </location>
</feature>
<comment type="caution">
    <text evidence="3">The sequence shown here is derived from an EMBL/GenBank/DDBJ whole genome shotgun (WGS) entry which is preliminary data.</text>
</comment>
<dbReference type="EMBL" id="CAKKNE010000005">
    <property type="protein sequence ID" value="CAH0375553.1"/>
    <property type="molecule type" value="Genomic_DNA"/>
</dbReference>
<reference evidence="3" key="1">
    <citation type="submission" date="2021-11" db="EMBL/GenBank/DDBJ databases">
        <authorList>
            <consortium name="Genoscope - CEA"/>
            <person name="William W."/>
        </authorList>
    </citation>
    <scope>NUCLEOTIDE SEQUENCE</scope>
</reference>
<proteinExistence type="predicted"/>
<evidence type="ECO:0000256" key="2">
    <source>
        <dbReference type="SAM" id="SignalP"/>
    </source>
</evidence>
<dbReference type="Proteomes" id="UP000789595">
    <property type="component" value="Unassembled WGS sequence"/>
</dbReference>
<keyword evidence="4" id="KW-1185">Reference proteome</keyword>